<dbReference type="PANTHER" id="PTHR46621:SF1">
    <property type="entry name" value="SNRNA-ACTIVATING PROTEIN COMPLEX SUBUNIT 4"/>
    <property type="match status" value="1"/>
</dbReference>
<dbReference type="GO" id="GO:0042795">
    <property type="term" value="P:snRNA transcription by RNA polymerase II"/>
    <property type="evidence" value="ECO:0007669"/>
    <property type="project" value="TreeGrafter"/>
</dbReference>
<evidence type="ECO:0000313" key="6">
    <source>
        <dbReference type="Proteomes" id="UP001054945"/>
    </source>
</evidence>
<proteinExistence type="predicted"/>
<gene>
    <name evidence="5" type="ORF">CEXT_670321</name>
</gene>
<keyword evidence="4" id="KW-0539">Nucleus</keyword>
<evidence type="ECO:0000256" key="1">
    <source>
        <dbReference type="ARBA" id="ARBA00023015"/>
    </source>
</evidence>
<evidence type="ECO:0000256" key="4">
    <source>
        <dbReference type="ARBA" id="ARBA00023242"/>
    </source>
</evidence>
<evidence type="ECO:0000313" key="5">
    <source>
        <dbReference type="EMBL" id="GIY06664.1"/>
    </source>
</evidence>
<dbReference type="GO" id="GO:0001006">
    <property type="term" value="F:RNA polymerase III type 3 promoter sequence-specific DNA binding"/>
    <property type="evidence" value="ECO:0007669"/>
    <property type="project" value="TreeGrafter"/>
</dbReference>
<dbReference type="PANTHER" id="PTHR46621">
    <property type="entry name" value="SNRNA-ACTIVATING PROTEIN COMPLEX SUBUNIT 4"/>
    <property type="match status" value="1"/>
</dbReference>
<comment type="caution">
    <text evidence="5">The sequence shown here is derived from an EMBL/GenBank/DDBJ whole genome shotgun (WGS) entry which is preliminary data.</text>
</comment>
<dbReference type="GO" id="GO:0042796">
    <property type="term" value="P:snRNA transcription by RNA polymerase III"/>
    <property type="evidence" value="ECO:0007669"/>
    <property type="project" value="TreeGrafter"/>
</dbReference>
<dbReference type="GO" id="GO:0019185">
    <property type="term" value="C:snRNA-activating protein complex"/>
    <property type="evidence" value="ECO:0007669"/>
    <property type="project" value="TreeGrafter"/>
</dbReference>
<evidence type="ECO:0000256" key="3">
    <source>
        <dbReference type="ARBA" id="ARBA00023163"/>
    </source>
</evidence>
<reference evidence="5 6" key="1">
    <citation type="submission" date="2021-06" db="EMBL/GenBank/DDBJ databases">
        <title>Caerostris extrusa draft genome.</title>
        <authorList>
            <person name="Kono N."/>
            <person name="Arakawa K."/>
        </authorList>
    </citation>
    <scope>NUCLEOTIDE SEQUENCE [LARGE SCALE GENOMIC DNA]</scope>
</reference>
<dbReference type="InterPro" id="IPR051575">
    <property type="entry name" value="Myb-like_DNA-bd"/>
</dbReference>
<sequence length="258" mass="30671">MREILDRLNSAMDENSSNEEKLQLLLNEEIAKREMEINRPRFMSRGIFLSPYFQDVHKMVSPLNEDAKMKLKNRDINAYLNLSNIWFDDEINQLMKGVYETSLKYVLKPYTNRLDHLKDKLLDYEIPISEARKFKKEMCSLEKKIKKEGNKPPEEIISEGIDHINWWNVSTIYLHGIRSDEECKTKWNNYTGRSAFQCMQRFKTHIENKNTSNFLDSRRRCKVNQACRFIQGEKLYSLDESEFIYGRSYLQPNSTAVL</sequence>
<dbReference type="Proteomes" id="UP001054945">
    <property type="component" value="Unassembled WGS sequence"/>
</dbReference>
<keyword evidence="3" id="KW-0804">Transcription</keyword>
<keyword evidence="2" id="KW-0238">DNA-binding</keyword>
<evidence type="ECO:0000256" key="2">
    <source>
        <dbReference type="ARBA" id="ARBA00023125"/>
    </source>
</evidence>
<dbReference type="EMBL" id="BPLR01005985">
    <property type="protein sequence ID" value="GIY06664.1"/>
    <property type="molecule type" value="Genomic_DNA"/>
</dbReference>
<evidence type="ECO:0008006" key="7">
    <source>
        <dbReference type="Google" id="ProtNLM"/>
    </source>
</evidence>
<protein>
    <recommendedName>
        <fullName evidence="7">Myb-like domain-containing protein</fullName>
    </recommendedName>
</protein>
<keyword evidence="6" id="KW-1185">Reference proteome</keyword>
<name>A0AAV4QB94_CAEEX</name>
<dbReference type="GO" id="GO:0000978">
    <property type="term" value="F:RNA polymerase II cis-regulatory region sequence-specific DNA binding"/>
    <property type="evidence" value="ECO:0007669"/>
    <property type="project" value="TreeGrafter"/>
</dbReference>
<organism evidence="5 6">
    <name type="scientific">Caerostris extrusa</name>
    <name type="common">Bark spider</name>
    <name type="synonym">Caerostris bankana</name>
    <dbReference type="NCBI Taxonomy" id="172846"/>
    <lineage>
        <taxon>Eukaryota</taxon>
        <taxon>Metazoa</taxon>
        <taxon>Ecdysozoa</taxon>
        <taxon>Arthropoda</taxon>
        <taxon>Chelicerata</taxon>
        <taxon>Arachnida</taxon>
        <taxon>Araneae</taxon>
        <taxon>Araneomorphae</taxon>
        <taxon>Entelegynae</taxon>
        <taxon>Araneoidea</taxon>
        <taxon>Araneidae</taxon>
        <taxon>Caerostris</taxon>
    </lineage>
</organism>
<dbReference type="AlphaFoldDB" id="A0AAV4QB94"/>
<keyword evidence="1" id="KW-0805">Transcription regulation</keyword>
<accession>A0AAV4QB94</accession>